<name>A0A162S9Y0_9CRUS</name>
<dbReference type="EMBL" id="LRGB01000083">
    <property type="protein sequence ID" value="KZS21122.1"/>
    <property type="molecule type" value="Genomic_DNA"/>
</dbReference>
<accession>A0A162S9Y0</accession>
<dbReference type="AlphaFoldDB" id="A0A162S9Y0"/>
<sequence length="62" mass="7271">MPFGQYLPVIYHVEGCESLDTDDERQNIRSGAKGCSCDILNRDPYNNFHFRIHFESQYRTVS</sequence>
<organism evidence="1 2">
    <name type="scientific">Daphnia magna</name>
    <dbReference type="NCBI Taxonomy" id="35525"/>
    <lineage>
        <taxon>Eukaryota</taxon>
        <taxon>Metazoa</taxon>
        <taxon>Ecdysozoa</taxon>
        <taxon>Arthropoda</taxon>
        <taxon>Crustacea</taxon>
        <taxon>Branchiopoda</taxon>
        <taxon>Diplostraca</taxon>
        <taxon>Cladocera</taxon>
        <taxon>Anomopoda</taxon>
        <taxon>Daphniidae</taxon>
        <taxon>Daphnia</taxon>
    </lineage>
</organism>
<proteinExistence type="predicted"/>
<dbReference type="Proteomes" id="UP000076858">
    <property type="component" value="Unassembled WGS sequence"/>
</dbReference>
<gene>
    <name evidence="1" type="ORF">APZ42_012028</name>
</gene>
<evidence type="ECO:0000313" key="1">
    <source>
        <dbReference type="EMBL" id="KZS21122.1"/>
    </source>
</evidence>
<protein>
    <submittedName>
        <fullName evidence="1">Uncharacterized protein</fullName>
    </submittedName>
</protein>
<reference evidence="1 2" key="1">
    <citation type="submission" date="2016-03" db="EMBL/GenBank/DDBJ databases">
        <title>EvidentialGene: Evidence-directed Construction of Genes on Genomes.</title>
        <authorList>
            <person name="Gilbert D.G."/>
            <person name="Choi J.-H."/>
            <person name="Mockaitis K."/>
            <person name="Colbourne J."/>
            <person name="Pfrender M."/>
        </authorList>
    </citation>
    <scope>NUCLEOTIDE SEQUENCE [LARGE SCALE GENOMIC DNA]</scope>
    <source>
        <strain evidence="1 2">Xinb3</strain>
        <tissue evidence="1">Complete organism</tissue>
    </source>
</reference>
<keyword evidence="2" id="KW-1185">Reference proteome</keyword>
<comment type="caution">
    <text evidence="1">The sequence shown here is derived from an EMBL/GenBank/DDBJ whole genome shotgun (WGS) entry which is preliminary data.</text>
</comment>
<evidence type="ECO:0000313" key="2">
    <source>
        <dbReference type="Proteomes" id="UP000076858"/>
    </source>
</evidence>